<reference evidence="1" key="1">
    <citation type="submission" date="2023-10" db="EMBL/GenBank/DDBJ databases">
        <authorList>
            <person name="Rodriguez Cubillos JULIANA M."/>
            <person name="De Vega J."/>
        </authorList>
    </citation>
    <scope>NUCLEOTIDE SEQUENCE</scope>
</reference>
<keyword evidence="2" id="KW-1185">Reference proteome</keyword>
<dbReference type="EMBL" id="CASHSV030000076">
    <property type="protein sequence ID" value="CAJ2645397.1"/>
    <property type="molecule type" value="Genomic_DNA"/>
</dbReference>
<accession>A0ACB0JME1</accession>
<evidence type="ECO:0000313" key="2">
    <source>
        <dbReference type="Proteomes" id="UP001177021"/>
    </source>
</evidence>
<name>A0ACB0JME1_TRIPR</name>
<evidence type="ECO:0000313" key="1">
    <source>
        <dbReference type="EMBL" id="CAJ2645397.1"/>
    </source>
</evidence>
<protein>
    <submittedName>
        <fullName evidence="1">Uncharacterized protein</fullName>
    </submittedName>
</protein>
<sequence length="1097" mass="125980">MAASIYHRSRDLPWSILAANVSSDRPHDTAVPAPVLSPQRKSFAQALHNVCDVPVGNFPKPCLKGKRLSIKIPEDSYKAGLDRCKNNLHGRLIMAKGDKPLRLHEIHEKLTKAWAPVNKWQITPLGKGFYEFYFQNCEDLNRVWSIETWNLKPGLLRLSAWSSDFKPENLKVTNAQIWIRIYGLPQEYWMPTTLFSIASGIGTPLSLDEATKQRTMGHFARILVDVNLAEELHYQILVEREGYAFFVEIDYENLPYFCEHCCCIGHSIDKCRNVNNKAKDQKKSVEKVVPNKPNPKFVPKQKNKNNEPVQDNEKINEEVSDYESLHPESDQENAEVVKDTFVEPIMNKEMRADNGNHADMIVKHAENDKNVDVTVDHAQHHEILNPRIVEQTSDIPVVHEKDRHLDKNPSSWADEVDDSQDEGGEYTVVTSKKGIGNLDTRLVLKNLCLKHKPNIIFISEPMISYAQFPGDFLRPLNLKRFALNFRRHGIPNLWGFCDLNIDPLVLQLSEQHVVFSLTFDQQTCYIAAIYASTSHVNRRELWSELNSLQSRFIGPWCMIGDFNAVLGAHEKYGRCLPNKTSCDEFSNWTNSNHLIHLDTLGNQFTWANARRGPAYAALRLDRVICNSMWIDTWNFVSCCTLPKVQSDHHPLLFNFDSDVQTFLSSFKFQSMWMSHDDCKRVISEHWKKDVVGCPMFILQAKLKSLKPILKSWNKDVFGDVNTKVSNAVAKVDSIQQIINDSGYTDALGDEEKLAQVSLNDSLRVQEHFWRDKSRSKWFVEGDRNTDLILEPLPNPILHLVNAKVAEVVHNQVWALPEIFKQQFPIITCDIHALSLPSIPEPDELVWEDSISGELTFKLAYSCGMQPPQCLGWTKFIWKLFIPPSRSLVAWRIMHNVIATDDNLIKRGLTIVSCCSLCGSSYETGTHLFLRCPFIMQYWNWLSSLLGMPLDLSNFDSLLGICNKGWSPQLHDLIIAAIVNILWKVWKCRNNVRFNDIYPYFSRDLIYVKSLIHQAAHYSKVARIRGRDGRIRRSEDLGHEEFLRRQAEELVPEVPPVVQPVVQPVVWPGGPIDTSLLTRYHEHVARHVWFGEVINFYL</sequence>
<proteinExistence type="predicted"/>
<comment type="caution">
    <text evidence="1">The sequence shown here is derived from an EMBL/GenBank/DDBJ whole genome shotgun (WGS) entry which is preliminary data.</text>
</comment>
<organism evidence="1 2">
    <name type="scientific">Trifolium pratense</name>
    <name type="common">Red clover</name>
    <dbReference type="NCBI Taxonomy" id="57577"/>
    <lineage>
        <taxon>Eukaryota</taxon>
        <taxon>Viridiplantae</taxon>
        <taxon>Streptophyta</taxon>
        <taxon>Embryophyta</taxon>
        <taxon>Tracheophyta</taxon>
        <taxon>Spermatophyta</taxon>
        <taxon>Magnoliopsida</taxon>
        <taxon>eudicotyledons</taxon>
        <taxon>Gunneridae</taxon>
        <taxon>Pentapetalae</taxon>
        <taxon>rosids</taxon>
        <taxon>fabids</taxon>
        <taxon>Fabales</taxon>
        <taxon>Fabaceae</taxon>
        <taxon>Papilionoideae</taxon>
        <taxon>50 kb inversion clade</taxon>
        <taxon>NPAAA clade</taxon>
        <taxon>Hologalegina</taxon>
        <taxon>IRL clade</taxon>
        <taxon>Trifolieae</taxon>
        <taxon>Trifolium</taxon>
    </lineage>
</organism>
<gene>
    <name evidence="1" type="ORF">MILVUS5_LOCUS14295</name>
</gene>
<dbReference type="Proteomes" id="UP001177021">
    <property type="component" value="Unassembled WGS sequence"/>
</dbReference>